<dbReference type="InterPro" id="IPR018258">
    <property type="entry name" value="Ribosomal_bL21_CS"/>
</dbReference>
<protein>
    <recommendedName>
        <fullName evidence="7">Large ribosomal subunit protein bL21c</fullName>
    </recommendedName>
</protein>
<dbReference type="GeneID" id="36944967"/>
<dbReference type="InterPro" id="IPR028909">
    <property type="entry name" value="bL21-like"/>
</dbReference>
<keyword evidence="6 7" id="KW-0687">Ribonucleoprotein</keyword>
<comment type="function">
    <text evidence="7 8">This protein binds to 23S rRNA.</text>
</comment>
<dbReference type="GO" id="GO:0006412">
    <property type="term" value="P:translation"/>
    <property type="evidence" value="ECO:0007669"/>
    <property type="project" value="UniProtKB-UniRule"/>
</dbReference>
<name>A0A2S1FXB0_9FLOR</name>
<dbReference type="GO" id="GO:0009507">
    <property type="term" value="C:chloroplast"/>
    <property type="evidence" value="ECO:0007669"/>
    <property type="project" value="UniProtKB-SubCell"/>
</dbReference>
<sequence length="104" mass="12007">MMYAIIEANGKQVWVQPGKFYDLHYIHANPGDIIKFNRVLLINQKGKILIGNPCLASTYIKAKVLKHLLGSKVTVFKMKPKKNTRSKKGYRQKLTRLLVQEIIR</sequence>
<evidence type="ECO:0000256" key="7">
    <source>
        <dbReference type="HAMAP-Rule" id="MF_01363"/>
    </source>
</evidence>
<evidence type="ECO:0000313" key="9">
    <source>
        <dbReference type="EMBL" id="AWD77403.1"/>
    </source>
</evidence>
<dbReference type="GO" id="GO:0019843">
    <property type="term" value="F:rRNA binding"/>
    <property type="evidence" value="ECO:0007669"/>
    <property type="project" value="UniProtKB-UniRule"/>
</dbReference>
<dbReference type="HAMAP" id="MF_01363">
    <property type="entry name" value="Ribosomal_bL21"/>
    <property type="match status" value="1"/>
</dbReference>
<dbReference type="InterPro" id="IPR036164">
    <property type="entry name" value="bL21-like_sf"/>
</dbReference>
<evidence type="ECO:0000256" key="2">
    <source>
        <dbReference type="ARBA" id="ARBA00022640"/>
    </source>
</evidence>
<dbReference type="PANTHER" id="PTHR21349">
    <property type="entry name" value="50S RIBOSOMAL PROTEIN L21"/>
    <property type="match status" value="1"/>
</dbReference>
<dbReference type="AlphaFoldDB" id="A0A2S1FXB0"/>
<evidence type="ECO:0000256" key="8">
    <source>
        <dbReference type="RuleBase" id="RU000563"/>
    </source>
</evidence>
<dbReference type="NCBIfam" id="TIGR00061">
    <property type="entry name" value="L21"/>
    <property type="match status" value="1"/>
</dbReference>
<evidence type="ECO:0000256" key="1">
    <source>
        <dbReference type="ARBA" id="ARBA00008563"/>
    </source>
</evidence>
<keyword evidence="3 7" id="KW-0699">rRNA-binding</keyword>
<evidence type="ECO:0000256" key="6">
    <source>
        <dbReference type="ARBA" id="ARBA00023274"/>
    </source>
</evidence>
<evidence type="ECO:0000256" key="4">
    <source>
        <dbReference type="ARBA" id="ARBA00022884"/>
    </source>
</evidence>
<reference evidence="9" key="1">
    <citation type="submission" date="2017-12" db="EMBL/GenBank/DDBJ databases">
        <title>Complete Sequences of the chloroplast DNA of the Grateloupia filicina.</title>
        <authorList>
            <person name="Liu T."/>
            <person name="Liu C."/>
            <person name="Li Y."/>
        </authorList>
    </citation>
    <scope>NUCLEOTIDE SEQUENCE</scope>
</reference>
<keyword evidence="4 7" id="KW-0694">RNA-binding</keyword>
<geneLocation type="chloroplast" evidence="9"/>
<dbReference type="EMBL" id="MG598531">
    <property type="protein sequence ID" value="AWD77403.1"/>
    <property type="molecule type" value="Genomic_DNA"/>
</dbReference>
<dbReference type="PROSITE" id="PS01169">
    <property type="entry name" value="RIBOSOMAL_L21"/>
    <property type="match status" value="1"/>
</dbReference>
<keyword evidence="5 7" id="KW-0689">Ribosomal protein</keyword>
<evidence type="ECO:0000256" key="3">
    <source>
        <dbReference type="ARBA" id="ARBA00022730"/>
    </source>
</evidence>
<dbReference type="InterPro" id="IPR001787">
    <property type="entry name" value="Ribosomal_bL21"/>
</dbReference>
<evidence type="ECO:0000256" key="5">
    <source>
        <dbReference type="ARBA" id="ARBA00022980"/>
    </source>
</evidence>
<accession>A0A2S1FXB0</accession>
<organism evidence="9">
    <name type="scientific">Grateloupia filicina</name>
    <dbReference type="NCBI Taxonomy" id="31455"/>
    <lineage>
        <taxon>Eukaryota</taxon>
        <taxon>Rhodophyta</taxon>
        <taxon>Florideophyceae</taxon>
        <taxon>Rhodymeniophycidae</taxon>
        <taxon>Halymeniales</taxon>
        <taxon>Halymeniaceae</taxon>
        <taxon>Grateloupia</taxon>
    </lineage>
</organism>
<comment type="similarity">
    <text evidence="1 7 8">Belongs to the bacterial ribosomal protein bL21 family.</text>
</comment>
<dbReference type="RefSeq" id="YP_009488623.1">
    <property type="nucleotide sequence ID" value="NC_037841.1"/>
</dbReference>
<keyword evidence="9" id="KW-0150">Chloroplast</keyword>
<dbReference type="PANTHER" id="PTHR21349:SF7">
    <property type="entry name" value="LARGE RIBOSOMAL SUBUNIT PROTEIN BL21C"/>
    <property type="match status" value="1"/>
</dbReference>
<dbReference type="SUPFAM" id="SSF141091">
    <property type="entry name" value="L21p-like"/>
    <property type="match status" value="1"/>
</dbReference>
<keyword evidence="2 9" id="KW-0934">Plastid</keyword>
<comment type="subcellular location">
    <subcellularLocation>
        <location evidence="7">Plastid</location>
        <location evidence="7">Chloroplast</location>
    </subcellularLocation>
</comment>
<gene>
    <name evidence="7 9" type="primary">rpl21</name>
    <name evidence="9" type="ORF">Grafi_p053</name>
</gene>
<dbReference type="GO" id="GO:0005762">
    <property type="term" value="C:mitochondrial large ribosomal subunit"/>
    <property type="evidence" value="ECO:0007669"/>
    <property type="project" value="TreeGrafter"/>
</dbReference>
<proteinExistence type="inferred from homology"/>
<dbReference type="GO" id="GO:0003735">
    <property type="term" value="F:structural constituent of ribosome"/>
    <property type="evidence" value="ECO:0007669"/>
    <property type="project" value="InterPro"/>
</dbReference>
<dbReference type="Pfam" id="PF00829">
    <property type="entry name" value="Ribosomal_L21p"/>
    <property type="match status" value="1"/>
</dbReference>
<comment type="subunit">
    <text evidence="7 8">Part of the 50S ribosomal subunit.</text>
</comment>